<dbReference type="Proteomes" id="UP000045706">
    <property type="component" value="Unassembled WGS sequence"/>
</dbReference>
<evidence type="ECO:0000256" key="6">
    <source>
        <dbReference type="ARBA" id="ARBA00022729"/>
    </source>
</evidence>
<keyword evidence="9 13" id="KW-0482">Metalloprotease</keyword>
<proteinExistence type="inferred from homology"/>
<evidence type="ECO:0000256" key="3">
    <source>
        <dbReference type="ARBA" id="ARBA00022670"/>
    </source>
</evidence>
<evidence type="ECO:0000256" key="9">
    <source>
        <dbReference type="ARBA" id="ARBA00023049"/>
    </source>
</evidence>
<reference evidence="16" key="1">
    <citation type="submission" date="2015-05" db="EMBL/GenBank/DDBJ databases">
        <authorList>
            <person name="Fogelqvist Johan"/>
        </authorList>
    </citation>
    <scope>NUCLEOTIDE SEQUENCE [LARGE SCALE GENOMIC DNA]</scope>
</reference>
<evidence type="ECO:0000256" key="13">
    <source>
        <dbReference type="RuleBase" id="RU361126"/>
    </source>
</evidence>
<dbReference type="SUPFAM" id="SSF55486">
    <property type="entry name" value="Metalloproteases ('zincins'), catalytic domain"/>
    <property type="match status" value="1"/>
</dbReference>
<dbReference type="CDD" id="cd11008">
    <property type="entry name" value="M35_deuterolysin_like"/>
    <property type="match status" value="1"/>
</dbReference>
<feature type="binding site" evidence="12">
    <location>
        <position position="371"/>
    </location>
    <ligand>
        <name>Zn(2+)</name>
        <dbReference type="ChEBI" id="CHEBI:29105"/>
        <note>catalytic</note>
    </ligand>
</feature>
<gene>
    <name evidence="15" type="ORF">BN1723_008988</name>
</gene>
<dbReference type="GO" id="GO:0046872">
    <property type="term" value="F:metal ion binding"/>
    <property type="evidence" value="ECO:0007669"/>
    <property type="project" value="UniProtKB-KW"/>
</dbReference>
<comment type="catalytic activity">
    <reaction evidence="1 13">
        <text>Preferential cleavage of bonds with hydrophobic residues in P1'. Also 3-Asn-|-Gln-4 and 8-Gly-|-Ser-9 bonds in insulin B chain.</text>
        <dbReference type="EC" id="3.4.24.39"/>
    </reaction>
</comment>
<dbReference type="PRINTS" id="PR00768">
    <property type="entry name" value="DEUTEROLYSIN"/>
</dbReference>
<evidence type="ECO:0000256" key="8">
    <source>
        <dbReference type="ARBA" id="ARBA00022833"/>
    </source>
</evidence>
<feature type="binding site" evidence="12">
    <location>
        <position position="375"/>
    </location>
    <ligand>
        <name>Zn(2+)</name>
        <dbReference type="ChEBI" id="CHEBI:29105"/>
        <note>catalytic</note>
    </ligand>
</feature>
<dbReference type="GO" id="GO:0005576">
    <property type="term" value="C:extracellular region"/>
    <property type="evidence" value="ECO:0007669"/>
    <property type="project" value="UniProtKB-SubCell"/>
</dbReference>
<dbReference type="Pfam" id="PF02102">
    <property type="entry name" value="Peptidase_M35"/>
    <property type="match status" value="1"/>
</dbReference>
<organism evidence="15 16">
    <name type="scientific">Verticillium longisporum</name>
    <name type="common">Verticillium dahliae var. longisporum</name>
    <dbReference type="NCBI Taxonomy" id="100787"/>
    <lineage>
        <taxon>Eukaryota</taxon>
        <taxon>Fungi</taxon>
        <taxon>Dikarya</taxon>
        <taxon>Ascomycota</taxon>
        <taxon>Pezizomycotina</taxon>
        <taxon>Sordariomycetes</taxon>
        <taxon>Hypocreomycetidae</taxon>
        <taxon>Glomerellales</taxon>
        <taxon>Plectosphaerellaceae</taxon>
        <taxon>Verticillium</taxon>
    </lineage>
</organism>
<comment type="similarity">
    <text evidence="2 13">Belongs to the peptidase M35 family.</text>
</comment>
<keyword evidence="5 12" id="KW-0479">Metal-binding</keyword>
<evidence type="ECO:0000256" key="12">
    <source>
        <dbReference type="PIRSR" id="PIRSR601384-2"/>
    </source>
</evidence>
<dbReference type="InterPro" id="IPR001384">
    <property type="entry name" value="Peptidase_M35"/>
</dbReference>
<evidence type="ECO:0000313" key="15">
    <source>
        <dbReference type="EMBL" id="CRK08630.1"/>
    </source>
</evidence>
<dbReference type="InterPro" id="IPR050414">
    <property type="entry name" value="Fungal_M35_metalloproteases"/>
</dbReference>
<keyword evidence="7 13" id="KW-0378">Hydrolase</keyword>
<comment type="subcellular location">
    <subcellularLocation>
        <location evidence="13">Secreted</location>
    </subcellularLocation>
</comment>
<dbReference type="EC" id="3.4.24.39" evidence="13"/>
<keyword evidence="6" id="KW-0732">Signal</keyword>
<evidence type="ECO:0000256" key="5">
    <source>
        <dbReference type="ARBA" id="ARBA00022723"/>
    </source>
</evidence>
<feature type="binding site" evidence="12">
    <location>
        <position position="386"/>
    </location>
    <ligand>
        <name>Zn(2+)</name>
        <dbReference type="ChEBI" id="CHEBI:29105"/>
        <note>catalytic</note>
    </ligand>
</feature>
<evidence type="ECO:0000256" key="11">
    <source>
        <dbReference type="PIRSR" id="PIRSR601384-1"/>
    </source>
</evidence>
<keyword evidence="8 12" id="KW-0862">Zinc</keyword>
<evidence type="ECO:0000256" key="2">
    <source>
        <dbReference type="ARBA" id="ARBA00010279"/>
    </source>
</evidence>
<dbReference type="Gene3D" id="2.60.40.2970">
    <property type="match status" value="1"/>
</dbReference>
<evidence type="ECO:0000256" key="1">
    <source>
        <dbReference type="ARBA" id="ARBA00001187"/>
    </source>
</evidence>
<keyword evidence="10" id="KW-0865">Zymogen</keyword>
<evidence type="ECO:0000256" key="14">
    <source>
        <dbReference type="SAM" id="MobiDB-lite"/>
    </source>
</evidence>
<accession>A0A0G4KKM3</accession>
<sequence length="436" mass="47280">MRDAVVFLDAGPRTAADERCSQSEHTTKGMRAPFAPGKREPVTSPSSRIKMHSHRFFALLGAALSACSATAHSISRRAALSQGNVEVTLSSAKSAPLLIEATIKNAGSKDLAFLKPGTIFGSTRVQLLDAQRIESDGSRRKAAFQGIVASVDFDALAPENYEVLRPGSAIVKKIDATSLYRLSAGTYEFSATGLFAAQPDSASLPTVSEEYKSNKLTVTIDEATASLSRVVPAPLQHRALLQEDSCKNTTQHQLMLDALANCKPLAEAGAAEARDVTSLRFVEYFRSNTSDSRQLVADRLDAVAKECSTSGSGGVRVYCTEPFDWTECSVPLVAYTWPLNSWIIVCPMFFDTRPPLPQMCHKQDHATTMIHEMTHNPAVYEPSTQDVAYSYPNITQLDPDRALDNADTYSLFANAIHLDCPVESLPKSYNATPPAA</sequence>
<keyword evidence="3 13" id="KW-0645">Protease</keyword>
<dbReference type="PANTHER" id="PTHR37016:SF3">
    <property type="entry name" value="NEUTRAL PROTEASE 2-RELATED"/>
    <property type="match status" value="1"/>
</dbReference>
<evidence type="ECO:0000256" key="7">
    <source>
        <dbReference type="ARBA" id="ARBA00022801"/>
    </source>
</evidence>
<feature type="active site" evidence="11">
    <location>
        <position position="372"/>
    </location>
</feature>
<comment type="cofactor">
    <cofactor evidence="12 13">
        <name>Zn(2+)</name>
        <dbReference type="ChEBI" id="CHEBI:29105"/>
    </cofactor>
    <text evidence="12 13">Binds 1 zinc ion per subunit.</text>
</comment>
<name>A0A0G4KKM3_VERLO</name>
<dbReference type="GO" id="GO:0006508">
    <property type="term" value="P:proteolysis"/>
    <property type="evidence" value="ECO:0007669"/>
    <property type="project" value="UniProtKB-KW"/>
</dbReference>
<feature type="compositionally biased region" description="Basic and acidic residues" evidence="14">
    <location>
        <begin position="15"/>
        <end position="27"/>
    </location>
</feature>
<evidence type="ECO:0000256" key="10">
    <source>
        <dbReference type="ARBA" id="ARBA00023145"/>
    </source>
</evidence>
<dbReference type="InterPro" id="IPR024079">
    <property type="entry name" value="MetalloPept_cat_dom_sf"/>
</dbReference>
<dbReference type="GO" id="GO:0004222">
    <property type="term" value="F:metalloendopeptidase activity"/>
    <property type="evidence" value="ECO:0007669"/>
    <property type="project" value="InterPro"/>
</dbReference>
<evidence type="ECO:0000256" key="4">
    <source>
        <dbReference type="ARBA" id="ARBA00022685"/>
    </source>
</evidence>
<evidence type="ECO:0000313" key="16">
    <source>
        <dbReference type="Proteomes" id="UP000045706"/>
    </source>
</evidence>
<keyword evidence="4 13" id="KW-0165">Cleavage on pair of basic residues</keyword>
<dbReference type="PANTHER" id="PTHR37016">
    <property type="match status" value="1"/>
</dbReference>
<feature type="region of interest" description="Disordered" evidence="14">
    <location>
        <begin position="15"/>
        <end position="46"/>
    </location>
</feature>
<dbReference type="Gene3D" id="3.40.390.10">
    <property type="entry name" value="Collagenase (Catalytic Domain)"/>
    <property type="match status" value="1"/>
</dbReference>
<protein>
    <recommendedName>
        <fullName evidence="13">Neutral protease 2</fullName>
        <ecNumber evidence="13">3.4.24.39</ecNumber>
    </recommendedName>
    <alternativeName>
        <fullName evidence="13">Deuterolysin</fullName>
    </alternativeName>
</protein>
<comment type="function">
    <text evidence="13">Secreted metalloproteinase that allows assimilation of proteinaceous substrates. Shows high activities on basic nuclear substrates such as histone and protamine.</text>
</comment>
<keyword evidence="13" id="KW-0964">Secreted</keyword>
<dbReference type="AlphaFoldDB" id="A0A0G4KKM3"/>
<dbReference type="EMBL" id="CVQI01001336">
    <property type="protein sequence ID" value="CRK08630.1"/>
    <property type="molecule type" value="Genomic_DNA"/>
</dbReference>